<accession>A0ABN1JA49</accession>
<dbReference type="InterPro" id="IPR056884">
    <property type="entry name" value="NPHP3-like_N"/>
</dbReference>
<name>A0ABN1JA49_9CLOT</name>
<dbReference type="SUPFAM" id="SSF52540">
    <property type="entry name" value="P-loop containing nucleoside triphosphate hydrolases"/>
    <property type="match status" value="2"/>
</dbReference>
<dbReference type="InterPro" id="IPR027417">
    <property type="entry name" value="P-loop_NTPase"/>
</dbReference>
<feature type="domain" description="Nephrocystin 3-like N-terminal" evidence="2">
    <location>
        <begin position="26"/>
        <end position="78"/>
    </location>
</feature>
<dbReference type="RefSeq" id="WP_343758442.1">
    <property type="nucleotide sequence ID" value="NZ_BAAACG010000003.1"/>
</dbReference>
<evidence type="ECO:0000313" key="3">
    <source>
        <dbReference type="EMBL" id="GAA0733536.1"/>
    </source>
</evidence>
<dbReference type="Pfam" id="PF24883">
    <property type="entry name" value="NPHP3_N"/>
    <property type="match status" value="1"/>
</dbReference>
<dbReference type="Gene3D" id="3.40.50.300">
    <property type="entry name" value="P-loop containing nucleotide triphosphate hydrolases"/>
    <property type="match status" value="1"/>
</dbReference>
<sequence>MLSNLSKHAFPGSNTSEGFFSLFDYIIKSDKAQRIICLKGGPGTGKSSLMKKIGKIFEDKNFDVEYFHCSSDSESLDSIVIPKIKVCLVDGTAPHIIDPKFPGIIDEIINLGTYLDDEELLKHKEEILCTSKEISNTFKRCYKYLKSARCIHDDWSFLNNSFIDLLKFNNLQNDLEKTIISPVKTTCKLGYKRHLFATAFTPQGIITHINTLYKPYNNIYVLNGGPGTGKTSILKNISDKIYKKGYYVEIYHDPLTPSRIEHVLIPDLDLAILTSNEINRMSFVGQQIYMDNLLETSRLAANKEKIEEDKELFYKLIDKALSILNEEKLLHDELENYYVKNIDFTKVDKVVDNLIKRLLSYANCSNN</sequence>
<keyword evidence="1" id="KW-0677">Repeat</keyword>
<comment type="caution">
    <text evidence="3">The sequence shown here is derived from an EMBL/GenBank/DDBJ whole genome shotgun (WGS) entry which is preliminary data.</text>
</comment>
<dbReference type="EMBL" id="BAAACG010000003">
    <property type="protein sequence ID" value="GAA0733536.1"/>
    <property type="molecule type" value="Genomic_DNA"/>
</dbReference>
<proteinExistence type="predicted"/>
<evidence type="ECO:0000259" key="2">
    <source>
        <dbReference type="Pfam" id="PF24883"/>
    </source>
</evidence>
<evidence type="ECO:0000313" key="4">
    <source>
        <dbReference type="Proteomes" id="UP001501510"/>
    </source>
</evidence>
<protein>
    <submittedName>
        <fullName evidence="3">PRK06851 family protein</fullName>
    </submittedName>
</protein>
<evidence type="ECO:0000256" key="1">
    <source>
        <dbReference type="ARBA" id="ARBA00022737"/>
    </source>
</evidence>
<keyword evidence="4" id="KW-1185">Reference proteome</keyword>
<organism evidence="3 4">
    <name type="scientific">Clostridium oceanicum</name>
    <dbReference type="NCBI Taxonomy" id="1543"/>
    <lineage>
        <taxon>Bacteria</taxon>
        <taxon>Bacillati</taxon>
        <taxon>Bacillota</taxon>
        <taxon>Clostridia</taxon>
        <taxon>Eubacteriales</taxon>
        <taxon>Clostridiaceae</taxon>
        <taxon>Clostridium</taxon>
    </lineage>
</organism>
<reference evidence="3 4" key="1">
    <citation type="journal article" date="2019" name="Int. J. Syst. Evol. Microbiol.">
        <title>The Global Catalogue of Microorganisms (GCM) 10K type strain sequencing project: providing services to taxonomists for standard genome sequencing and annotation.</title>
        <authorList>
            <consortium name="The Broad Institute Genomics Platform"/>
            <consortium name="The Broad Institute Genome Sequencing Center for Infectious Disease"/>
            <person name="Wu L."/>
            <person name="Ma J."/>
        </authorList>
    </citation>
    <scope>NUCLEOTIDE SEQUENCE [LARGE SCALE GENOMIC DNA]</scope>
    <source>
        <strain evidence="3 4">JCM 1407</strain>
    </source>
</reference>
<dbReference type="Proteomes" id="UP001501510">
    <property type="component" value="Unassembled WGS sequence"/>
</dbReference>
<gene>
    <name evidence="3" type="ORF">GCM10008906_04550</name>
</gene>